<dbReference type="Gene3D" id="1.10.1740.10">
    <property type="match status" value="1"/>
</dbReference>
<keyword evidence="5" id="KW-0804">Transcription</keyword>
<dbReference type="Gene3D" id="1.10.10.10">
    <property type="entry name" value="Winged helix-like DNA-binding domain superfamily/Winged helix DNA-binding domain"/>
    <property type="match status" value="1"/>
</dbReference>
<keyword evidence="8" id="KW-1185">Reference proteome</keyword>
<dbReference type="RefSeq" id="WP_272084530.1">
    <property type="nucleotide sequence ID" value="NZ_JAQNDL010000001.1"/>
</dbReference>
<evidence type="ECO:0000256" key="4">
    <source>
        <dbReference type="ARBA" id="ARBA00023125"/>
    </source>
</evidence>
<comment type="caution">
    <text evidence="7">The sequence shown here is derived from an EMBL/GenBank/DDBJ whole genome shotgun (WGS) entry which is preliminary data.</text>
</comment>
<organism evidence="7 8">
    <name type="scientific">Nannocystis bainbridge</name>
    <dbReference type="NCBI Taxonomy" id="2995303"/>
    <lineage>
        <taxon>Bacteria</taxon>
        <taxon>Pseudomonadati</taxon>
        <taxon>Myxococcota</taxon>
        <taxon>Polyangia</taxon>
        <taxon>Nannocystales</taxon>
        <taxon>Nannocystaceae</taxon>
        <taxon>Nannocystis</taxon>
    </lineage>
</organism>
<dbReference type="InterPro" id="IPR039425">
    <property type="entry name" value="RNA_pol_sigma-70-like"/>
</dbReference>
<comment type="similarity">
    <text evidence="1">Belongs to the sigma-70 factor family. ECF subfamily.</text>
</comment>
<accession>A0ABT5DR01</accession>
<evidence type="ECO:0000256" key="1">
    <source>
        <dbReference type="ARBA" id="ARBA00010641"/>
    </source>
</evidence>
<feature type="domain" description="RNA polymerase sigma factor 70 region 4 type 2" evidence="6">
    <location>
        <begin position="134"/>
        <end position="186"/>
    </location>
</feature>
<dbReference type="EMBL" id="JAQNDL010000001">
    <property type="protein sequence ID" value="MDC0716080.1"/>
    <property type="molecule type" value="Genomic_DNA"/>
</dbReference>
<keyword evidence="2" id="KW-0805">Transcription regulation</keyword>
<evidence type="ECO:0000313" key="8">
    <source>
        <dbReference type="Proteomes" id="UP001221686"/>
    </source>
</evidence>
<dbReference type="InterPro" id="IPR036388">
    <property type="entry name" value="WH-like_DNA-bd_sf"/>
</dbReference>
<dbReference type="InterPro" id="IPR013249">
    <property type="entry name" value="RNA_pol_sigma70_r4_t2"/>
</dbReference>
<keyword evidence="3" id="KW-0731">Sigma factor</keyword>
<dbReference type="Proteomes" id="UP001221686">
    <property type="component" value="Unassembled WGS sequence"/>
</dbReference>
<gene>
    <name evidence="7" type="ORF">POL25_04190</name>
</gene>
<dbReference type="NCBIfam" id="TIGR02937">
    <property type="entry name" value="sigma70-ECF"/>
    <property type="match status" value="1"/>
</dbReference>
<dbReference type="InterPro" id="IPR014284">
    <property type="entry name" value="RNA_pol_sigma-70_dom"/>
</dbReference>
<dbReference type="SUPFAM" id="SSF88946">
    <property type="entry name" value="Sigma2 domain of RNA polymerase sigma factors"/>
    <property type="match status" value="1"/>
</dbReference>
<sequence length="229" mass="24697">MGAVDEHAGDLALATACAAGDAKAIATFEAKFGPVLRTVTARFATDPQHADELRQRIRERLLTGAPPRIAQYTGRGHFENWLRVAALRICLNAQRGHDPARPAASTGGLAELVDGGDDIELRFLRAEYREAFRAALTAAVGALDRSERAVLRLGVVHRLTIDQLGVALGIHRATAARRLARARERLIERTIAGLKSSLALDDDELASLQREVDGQVEVTLSRLLAETGA</sequence>
<evidence type="ECO:0000256" key="5">
    <source>
        <dbReference type="ARBA" id="ARBA00023163"/>
    </source>
</evidence>
<dbReference type="InterPro" id="IPR013324">
    <property type="entry name" value="RNA_pol_sigma_r3/r4-like"/>
</dbReference>
<evidence type="ECO:0000256" key="3">
    <source>
        <dbReference type="ARBA" id="ARBA00023082"/>
    </source>
</evidence>
<name>A0ABT5DR01_9BACT</name>
<reference evidence="7 8" key="1">
    <citation type="submission" date="2022-11" db="EMBL/GenBank/DDBJ databases">
        <title>Minimal conservation of predation-associated metabolite biosynthetic gene clusters underscores biosynthetic potential of Myxococcota including descriptions for ten novel species: Archangium lansinium sp. nov., Myxococcus landrumus sp. nov., Nannocystis bai.</title>
        <authorList>
            <person name="Ahearne A."/>
            <person name="Stevens C."/>
            <person name="Dowd S."/>
        </authorList>
    </citation>
    <scope>NUCLEOTIDE SEQUENCE [LARGE SCALE GENOMIC DNA]</scope>
    <source>
        <strain evidence="7 8">BB15-2</strain>
    </source>
</reference>
<protein>
    <submittedName>
        <fullName evidence="7">Sigma-70 family RNA polymerase sigma factor</fullName>
    </submittedName>
</protein>
<evidence type="ECO:0000256" key="2">
    <source>
        <dbReference type="ARBA" id="ARBA00023015"/>
    </source>
</evidence>
<dbReference type="SUPFAM" id="SSF88659">
    <property type="entry name" value="Sigma3 and sigma4 domains of RNA polymerase sigma factors"/>
    <property type="match status" value="1"/>
</dbReference>
<dbReference type="InterPro" id="IPR011745">
    <property type="entry name" value="RNA_pol_sigma70_MYXXA"/>
</dbReference>
<proteinExistence type="inferred from homology"/>
<evidence type="ECO:0000313" key="7">
    <source>
        <dbReference type="EMBL" id="MDC0716080.1"/>
    </source>
</evidence>
<keyword evidence="4" id="KW-0238">DNA-binding</keyword>
<dbReference type="InterPro" id="IPR013325">
    <property type="entry name" value="RNA_pol_sigma_r2"/>
</dbReference>
<dbReference type="Pfam" id="PF08281">
    <property type="entry name" value="Sigma70_r4_2"/>
    <property type="match status" value="1"/>
</dbReference>
<evidence type="ECO:0000259" key="6">
    <source>
        <dbReference type="Pfam" id="PF08281"/>
    </source>
</evidence>
<dbReference type="PANTHER" id="PTHR43133">
    <property type="entry name" value="RNA POLYMERASE ECF-TYPE SIGMA FACTO"/>
    <property type="match status" value="1"/>
</dbReference>
<dbReference type="PANTHER" id="PTHR43133:SF8">
    <property type="entry name" value="RNA POLYMERASE SIGMA FACTOR HI_1459-RELATED"/>
    <property type="match status" value="1"/>
</dbReference>
<dbReference type="NCBIfam" id="TIGR03001">
    <property type="entry name" value="Sig-70_gmx1"/>
    <property type="match status" value="1"/>
</dbReference>